<dbReference type="GO" id="GO:0016301">
    <property type="term" value="F:kinase activity"/>
    <property type="evidence" value="ECO:0007669"/>
    <property type="project" value="UniProtKB-KW"/>
</dbReference>
<feature type="domain" description="Carbohydrate kinase PfkB" evidence="4">
    <location>
        <begin position="3"/>
        <end position="294"/>
    </location>
</feature>
<dbReference type="InterPro" id="IPR002173">
    <property type="entry name" value="Carboh/pur_kinase_PfkB_CS"/>
</dbReference>
<evidence type="ECO:0000256" key="1">
    <source>
        <dbReference type="ARBA" id="ARBA00010688"/>
    </source>
</evidence>
<dbReference type="InterPro" id="IPR029056">
    <property type="entry name" value="Ribokinase-like"/>
</dbReference>
<name>A0A645CM20_9ZZZZ</name>
<dbReference type="AlphaFoldDB" id="A0A645CM20"/>
<evidence type="ECO:0000256" key="3">
    <source>
        <dbReference type="ARBA" id="ARBA00022777"/>
    </source>
</evidence>
<dbReference type="PANTHER" id="PTHR10584:SF157">
    <property type="entry name" value="SULFOFRUCTOSE KINASE"/>
    <property type="match status" value="1"/>
</dbReference>
<dbReference type="PANTHER" id="PTHR10584">
    <property type="entry name" value="SUGAR KINASE"/>
    <property type="match status" value="1"/>
</dbReference>
<protein>
    <submittedName>
        <fullName evidence="5">Sulfofructose kinase</fullName>
        <ecNumber evidence="5">2.7.1.184</ecNumber>
    </submittedName>
</protein>
<comment type="caution">
    <text evidence="5">The sequence shown here is derived from an EMBL/GenBank/DDBJ whole genome shotgun (WGS) entry which is preliminary data.</text>
</comment>
<dbReference type="GO" id="GO:0061594">
    <property type="term" value="F:6-deoxy-6-sulfofructose kinase activity"/>
    <property type="evidence" value="ECO:0007669"/>
    <property type="project" value="UniProtKB-EC"/>
</dbReference>
<evidence type="ECO:0000313" key="5">
    <source>
        <dbReference type="EMBL" id="MPM78056.1"/>
    </source>
</evidence>
<dbReference type="GO" id="GO:0006796">
    <property type="term" value="P:phosphate-containing compound metabolic process"/>
    <property type="evidence" value="ECO:0007669"/>
    <property type="project" value="UniProtKB-ARBA"/>
</dbReference>
<dbReference type="InterPro" id="IPR011611">
    <property type="entry name" value="PfkB_dom"/>
</dbReference>
<dbReference type="Gene3D" id="3.40.1190.20">
    <property type="match status" value="1"/>
</dbReference>
<comment type="similarity">
    <text evidence="1">Belongs to the carbohydrate kinase PfkB family.</text>
</comment>
<dbReference type="EMBL" id="VSSQ01028358">
    <property type="protein sequence ID" value="MPM78056.1"/>
    <property type="molecule type" value="Genomic_DNA"/>
</dbReference>
<gene>
    <name evidence="5" type="primary">yihV_3</name>
    <name evidence="5" type="ORF">SDC9_125066</name>
</gene>
<proteinExistence type="inferred from homology"/>
<dbReference type="EC" id="2.7.1.184" evidence="5"/>
<evidence type="ECO:0000256" key="2">
    <source>
        <dbReference type="ARBA" id="ARBA00022679"/>
    </source>
</evidence>
<reference evidence="5" key="1">
    <citation type="submission" date="2019-08" db="EMBL/GenBank/DDBJ databases">
        <authorList>
            <person name="Kucharzyk K."/>
            <person name="Murdoch R.W."/>
            <person name="Higgins S."/>
            <person name="Loffler F."/>
        </authorList>
    </citation>
    <scope>NUCLEOTIDE SEQUENCE</scope>
</reference>
<organism evidence="5">
    <name type="scientific">bioreactor metagenome</name>
    <dbReference type="NCBI Taxonomy" id="1076179"/>
    <lineage>
        <taxon>unclassified sequences</taxon>
        <taxon>metagenomes</taxon>
        <taxon>ecological metagenomes</taxon>
    </lineage>
</organism>
<evidence type="ECO:0000259" key="4">
    <source>
        <dbReference type="Pfam" id="PF00294"/>
    </source>
</evidence>
<sequence>MDVVGLGTFAMDVLMKVDTLPREDSFCIIESTSYLPGGSGTNVISQIAKLGGRCGYIGKVASDTIGNEILHSLESDQVDISRMVIADSGISLHTNIVVDSEGKKFIMLNMGNVALNLLESEVDYSYIEQSLVFYTDLFPRDPAVNGLQHAKKAGKKTLFNLQVNLATMAGLGISKEDILSALQYVDVFAPCRDGLFELSGSEDLQVCRRFLRQYCKGILIFTLGRDGVVAFDEQDCMLQLPSLPVKAVDTTGAGDSFLGGFISSYFLQKQNLQASLQIATACAAYTCTNIGARSAPNRLQLEDFLAQMVNA</sequence>
<dbReference type="InterPro" id="IPR002139">
    <property type="entry name" value="Ribo/fructo_kinase"/>
</dbReference>
<dbReference type="PRINTS" id="PR00990">
    <property type="entry name" value="RIBOKINASE"/>
</dbReference>
<keyword evidence="3 5" id="KW-0418">Kinase</keyword>
<accession>A0A645CM20</accession>
<dbReference type="PROSITE" id="PS00584">
    <property type="entry name" value="PFKB_KINASES_2"/>
    <property type="match status" value="1"/>
</dbReference>
<dbReference type="GO" id="GO:0005829">
    <property type="term" value="C:cytosol"/>
    <property type="evidence" value="ECO:0007669"/>
    <property type="project" value="TreeGrafter"/>
</dbReference>
<dbReference type="SUPFAM" id="SSF53613">
    <property type="entry name" value="Ribokinase-like"/>
    <property type="match status" value="1"/>
</dbReference>
<keyword evidence="2 5" id="KW-0808">Transferase</keyword>
<dbReference type="Pfam" id="PF00294">
    <property type="entry name" value="PfkB"/>
    <property type="match status" value="1"/>
</dbReference>